<dbReference type="PROSITE" id="PS50202">
    <property type="entry name" value="MSP"/>
    <property type="match status" value="1"/>
</dbReference>
<comment type="caution">
    <text evidence="5">The sequence shown here is derived from an EMBL/GenBank/DDBJ whole genome shotgun (WGS) entry which is preliminary data.</text>
</comment>
<keyword evidence="6" id="KW-1185">Reference proteome</keyword>
<dbReference type="InterPro" id="IPR053012">
    <property type="entry name" value="ER-organelle_contact"/>
</dbReference>
<dbReference type="OrthoDB" id="75724at2759"/>
<dbReference type="InterPro" id="IPR036865">
    <property type="entry name" value="CRAL-TRIO_dom_sf"/>
</dbReference>
<evidence type="ECO:0000259" key="3">
    <source>
        <dbReference type="PROSITE" id="PS50191"/>
    </source>
</evidence>
<feature type="transmembrane region" description="Helical" evidence="2">
    <location>
        <begin position="531"/>
        <end position="551"/>
    </location>
</feature>
<dbReference type="SUPFAM" id="SSF52087">
    <property type="entry name" value="CRAL/TRIO domain"/>
    <property type="match status" value="1"/>
</dbReference>
<dbReference type="InterPro" id="IPR036273">
    <property type="entry name" value="CRAL/TRIO_N_dom_sf"/>
</dbReference>
<feature type="region of interest" description="Disordered" evidence="1">
    <location>
        <begin position="236"/>
        <end position="261"/>
    </location>
</feature>
<evidence type="ECO:0000256" key="2">
    <source>
        <dbReference type="SAM" id="Phobius"/>
    </source>
</evidence>
<dbReference type="Gene3D" id="2.60.40.10">
    <property type="entry name" value="Immunoglobulins"/>
    <property type="match status" value="1"/>
</dbReference>
<gene>
    <name evidence="5" type="ORF">HOLleu_30270</name>
</gene>
<dbReference type="SUPFAM" id="SSF49354">
    <property type="entry name" value="PapD-like"/>
    <property type="match status" value="1"/>
</dbReference>
<keyword evidence="2" id="KW-0472">Membrane</keyword>
<feature type="domain" description="CRAL-TRIO" evidence="3">
    <location>
        <begin position="84"/>
        <end position="235"/>
    </location>
</feature>
<dbReference type="Proteomes" id="UP001152320">
    <property type="component" value="Chromosome 15"/>
</dbReference>
<dbReference type="SUPFAM" id="SSF46938">
    <property type="entry name" value="CRAL/TRIO N-terminal domain"/>
    <property type="match status" value="1"/>
</dbReference>
<evidence type="ECO:0000313" key="6">
    <source>
        <dbReference type="Proteomes" id="UP001152320"/>
    </source>
</evidence>
<dbReference type="InterPro" id="IPR008962">
    <property type="entry name" value="PapD-like_sf"/>
</dbReference>
<accession>A0A9Q1GZC1</accession>
<feature type="region of interest" description="Disordered" evidence="1">
    <location>
        <begin position="273"/>
        <end position="361"/>
    </location>
</feature>
<name>A0A9Q1GZC1_HOLLE</name>
<evidence type="ECO:0000313" key="5">
    <source>
        <dbReference type="EMBL" id="KAJ8028123.1"/>
    </source>
</evidence>
<dbReference type="EMBL" id="JAIZAY010000015">
    <property type="protein sequence ID" value="KAJ8028123.1"/>
    <property type="molecule type" value="Genomic_DNA"/>
</dbReference>
<feature type="domain" description="MSP" evidence="4">
    <location>
        <begin position="368"/>
        <end position="491"/>
    </location>
</feature>
<keyword evidence="2" id="KW-0812">Transmembrane</keyword>
<dbReference type="GO" id="GO:0012505">
    <property type="term" value="C:endomembrane system"/>
    <property type="evidence" value="ECO:0007669"/>
    <property type="project" value="TreeGrafter"/>
</dbReference>
<dbReference type="PROSITE" id="PS50191">
    <property type="entry name" value="CRAL_TRIO"/>
    <property type="match status" value="1"/>
</dbReference>
<keyword evidence="2" id="KW-1133">Transmembrane helix</keyword>
<proteinExistence type="predicted"/>
<dbReference type="InterPro" id="IPR000535">
    <property type="entry name" value="MSP_dom"/>
</dbReference>
<dbReference type="InterPro" id="IPR013783">
    <property type="entry name" value="Ig-like_fold"/>
</dbReference>
<dbReference type="Pfam" id="PF00635">
    <property type="entry name" value="Motile_Sperm"/>
    <property type="match status" value="1"/>
</dbReference>
<dbReference type="PANTHER" id="PTHR46384">
    <property type="entry name" value="MOTILE SPERM DOMAIN-CONTAINING PROTEIN 2"/>
    <property type="match status" value="1"/>
</dbReference>
<dbReference type="Gene3D" id="3.40.525.10">
    <property type="entry name" value="CRAL-TRIO lipid binding domain"/>
    <property type="match status" value="1"/>
</dbReference>
<protein>
    <submittedName>
        <fullName evidence="5">Motile sperm domain-containing protein 2</fullName>
    </submittedName>
</protein>
<dbReference type="InterPro" id="IPR001251">
    <property type="entry name" value="CRAL-TRIO_dom"/>
</dbReference>
<feature type="compositionally biased region" description="Basic and acidic residues" evidence="1">
    <location>
        <begin position="324"/>
        <end position="337"/>
    </location>
</feature>
<dbReference type="CDD" id="cd00170">
    <property type="entry name" value="SEC14"/>
    <property type="match status" value="1"/>
</dbReference>
<dbReference type="GO" id="GO:0140284">
    <property type="term" value="C:endoplasmic reticulum-endosome membrane contact site"/>
    <property type="evidence" value="ECO:0007669"/>
    <property type="project" value="TreeGrafter"/>
</dbReference>
<feature type="compositionally biased region" description="Polar residues" evidence="1">
    <location>
        <begin position="284"/>
        <end position="295"/>
    </location>
</feature>
<dbReference type="AlphaFoldDB" id="A0A9Q1GZC1"/>
<organism evidence="5 6">
    <name type="scientific">Holothuria leucospilota</name>
    <name type="common">Black long sea cucumber</name>
    <name type="synonym">Mertensiothuria leucospilota</name>
    <dbReference type="NCBI Taxonomy" id="206669"/>
    <lineage>
        <taxon>Eukaryota</taxon>
        <taxon>Metazoa</taxon>
        <taxon>Echinodermata</taxon>
        <taxon>Eleutherozoa</taxon>
        <taxon>Echinozoa</taxon>
        <taxon>Holothuroidea</taxon>
        <taxon>Aspidochirotacea</taxon>
        <taxon>Aspidochirotida</taxon>
        <taxon>Holothuriidae</taxon>
        <taxon>Holothuria</taxon>
    </lineage>
</organism>
<dbReference type="Pfam" id="PF00650">
    <property type="entry name" value="CRAL_TRIO"/>
    <property type="match status" value="1"/>
</dbReference>
<sequence length="567" mass="64838">MVVRLQPYNQDLIDEFRRKFFENYPSGNDAFDPRDIERVKKYDKYLYNILIISKSDVDVALGKLEKILTWRKENEINDLTWDSFSDEAKNVGPIYCRGHSKDNCRILWFRVKHSKKGNPEAKRFISFWLEKLQWEDFDNPVVVMQDFTGAGVSNMDLDVIKHLIGCLELYFPALCDMLYIFEMPWILNAIWKVIEKLLSEQSKAHLRFIKSKDVMNYFDADQLPVYMGGTDTYEWSYPPPEQFRDTEDDEEDEENGNNAEEEKMHSLLEFEGSVQEEQGDSENVAGTSGQNSVPSRSMEDGDALKAKENLPLKEENGVSIKKVHFADESQGGKENTDPSRSPTKKVKRKTAPAITKKQKTKEMHVGPLITIRPGESLVFRPSGNKNNPKELRSLLSLSNTTDGKVAFKIKTTSPDKYRVRPSAGQINPEASVGVEILFLGGESGQIVQDKFLVLSTEFGEETAKSTGDLVEFWRKVSRSTVVEHRLKCVNETPPEALIGNHDILKELQQLSKKVTATEKSREEKLIQMNRNLLIIVFMQFVLLCLVVYIYFTSSSTQVIQQSCIADH</sequence>
<evidence type="ECO:0000256" key="1">
    <source>
        <dbReference type="SAM" id="MobiDB-lite"/>
    </source>
</evidence>
<feature type="compositionally biased region" description="Acidic residues" evidence="1">
    <location>
        <begin position="246"/>
        <end position="255"/>
    </location>
</feature>
<dbReference type="PANTHER" id="PTHR46384:SF1">
    <property type="entry name" value="MOTILE SPERM DOMAIN-CONTAINING PROTEIN 2"/>
    <property type="match status" value="1"/>
</dbReference>
<dbReference type="SMART" id="SM00516">
    <property type="entry name" value="SEC14"/>
    <property type="match status" value="1"/>
</dbReference>
<evidence type="ECO:0000259" key="4">
    <source>
        <dbReference type="PROSITE" id="PS50202"/>
    </source>
</evidence>
<feature type="compositionally biased region" description="Basic and acidic residues" evidence="1">
    <location>
        <begin position="297"/>
        <end position="316"/>
    </location>
</feature>
<reference evidence="5" key="1">
    <citation type="submission" date="2021-10" db="EMBL/GenBank/DDBJ databases">
        <title>Tropical sea cucumber genome reveals ecological adaptation and Cuvierian tubules defense mechanism.</title>
        <authorList>
            <person name="Chen T."/>
        </authorList>
    </citation>
    <scope>NUCLEOTIDE SEQUENCE</scope>
    <source>
        <strain evidence="5">Nanhai2018</strain>
        <tissue evidence="5">Muscle</tissue>
    </source>
</reference>